<proteinExistence type="predicted"/>
<evidence type="ECO:0000313" key="3">
    <source>
        <dbReference type="Proteomes" id="UP000239156"/>
    </source>
</evidence>
<dbReference type="EMBL" id="PKSL01000192">
    <property type="protein sequence ID" value="POV99825.1"/>
    <property type="molecule type" value="Genomic_DNA"/>
</dbReference>
<comment type="caution">
    <text evidence="2">The sequence shown here is derived from an EMBL/GenBank/DDBJ whole genome shotgun (WGS) entry which is preliminary data.</text>
</comment>
<accession>A0A2S4UR75</accession>
<protein>
    <submittedName>
        <fullName evidence="2">Uncharacterized protein</fullName>
    </submittedName>
</protein>
<feature type="compositionally biased region" description="Polar residues" evidence="1">
    <location>
        <begin position="169"/>
        <end position="184"/>
    </location>
</feature>
<gene>
    <name evidence="2" type="ORF">PSTT_13535</name>
</gene>
<feature type="compositionally biased region" description="Acidic residues" evidence="1">
    <location>
        <begin position="153"/>
        <end position="164"/>
    </location>
</feature>
<dbReference type="AlphaFoldDB" id="A0A2S4UR75"/>
<keyword evidence="3" id="KW-1185">Reference proteome</keyword>
<sequence>MNLRSLSAFDQDASVQIHCDRCAQFGHGCTTLAGAAICMQCATDGTLCSFRTNIEQLRTARRWSNFTSTQRLQIRNWIQQTINDELVPRAGAELPRSAVVEDNPEVDQLGEETKTEVTEDEETLRSNSEDDLDLLSDPQDNREIGGDKAIGGDADEDAEEDEIVEETHSQVSAASTCTNGNSHA</sequence>
<dbReference type="VEuPathDB" id="FungiDB:PSTT_13535"/>
<evidence type="ECO:0000313" key="2">
    <source>
        <dbReference type="EMBL" id="POV99825.1"/>
    </source>
</evidence>
<name>A0A2S4UR75_9BASI</name>
<reference evidence="2" key="1">
    <citation type="submission" date="2017-12" db="EMBL/GenBank/DDBJ databases">
        <title>Gene loss provides genomic basis for host adaptation in cereal stripe rust fungi.</title>
        <authorList>
            <person name="Xia C."/>
        </authorList>
    </citation>
    <scope>NUCLEOTIDE SEQUENCE [LARGE SCALE GENOMIC DNA]</scope>
    <source>
        <strain evidence="2">93-210</strain>
    </source>
</reference>
<feature type="region of interest" description="Disordered" evidence="1">
    <location>
        <begin position="105"/>
        <end position="184"/>
    </location>
</feature>
<evidence type="ECO:0000256" key="1">
    <source>
        <dbReference type="SAM" id="MobiDB-lite"/>
    </source>
</evidence>
<feature type="compositionally biased region" description="Basic and acidic residues" evidence="1">
    <location>
        <begin position="111"/>
        <end position="128"/>
    </location>
</feature>
<dbReference type="Proteomes" id="UP000239156">
    <property type="component" value="Unassembled WGS sequence"/>
</dbReference>
<organism evidence="2 3">
    <name type="scientific">Puccinia striiformis</name>
    <dbReference type="NCBI Taxonomy" id="27350"/>
    <lineage>
        <taxon>Eukaryota</taxon>
        <taxon>Fungi</taxon>
        <taxon>Dikarya</taxon>
        <taxon>Basidiomycota</taxon>
        <taxon>Pucciniomycotina</taxon>
        <taxon>Pucciniomycetes</taxon>
        <taxon>Pucciniales</taxon>
        <taxon>Pucciniaceae</taxon>
        <taxon>Puccinia</taxon>
    </lineage>
</organism>